<proteinExistence type="predicted"/>
<reference evidence="2" key="1">
    <citation type="journal article" date="2008" name="Nat. Genet.">
        <title>The Pristionchus pacificus genome provides a unique perspective on nematode lifestyle and parasitism.</title>
        <authorList>
            <person name="Dieterich C."/>
            <person name="Clifton S.W."/>
            <person name="Schuster L.N."/>
            <person name="Chinwalla A."/>
            <person name="Delehaunty K."/>
            <person name="Dinkelacker I."/>
            <person name="Fulton L."/>
            <person name="Fulton R."/>
            <person name="Godfrey J."/>
            <person name="Minx P."/>
            <person name="Mitreva M."/>
            <person name="Roeseler W."/>
            <person name="Tian H."/>
            <person name="Witte H."/>
            <person name="Yang S.P."/>
            <person name="Wilson R.K."/>
            <person name="Sommer R.J."/>
        </authorList>
    </citation>
    <scope>NUCLEOTIDE SEQUENCE [LARGE SCALE GENOMIC DNA]</scope>
    <source>
        <strain evidence="2">PS312</strain>
    </source>
</reference>
<evidence type="ECO:0000313" key="2">
    <source>
        <dbReference type="Proteomes" id="UP000005239"/>
    </source>
</evidence>
<evidence type="ECO:0000313" key="1">
    <source>
        <dbReference type="EnsemblMetazoa" id="PPA41761.1"/>
    </source>
</evidence>
<dbReference type="AlphaFoldDB" id="A0A2A6CMS1"/>
<gene>
    <name evidence="1" type="primary">WBGene00280130</name>
</gene>
<keyword evidence="2" id="KW-1185">Reference proteome</keyword>
<dbReference type="EnsemblMetazoa" id="PPA41761.1">
    <property type="protein sequence ID" value="PPA41761.1"/>
    <property type="gene ID" value="WBGene00280130"/>
</dbReference>
<dbReference type="Proteomes" id="UP000005239">
    <property type="component" value="Unassembled WGS sequence"/>
</dbReference>
<accession>A0A8R1Z5Z9</accession>
<accession>A0A2A6CMS1</accession>
<reference evidence="1" key="2">
    <citation type="submission" date="2022-06" db="UniProtKB">
        <authorList>
            <consortium name="EnsemblMetazoa"/>
        </authorList>
    </citation>
    <scope>IDENTIFICATION</scope>
    <source>
        <strain evidence="1">PS312</strain>
    </source>
</reference>
<name>A0A2A6CMS1_PRIPA</name>
<sequence>MFRALLILLVLPVFTAAILIRPNDPIEPIEPIIPPVKPIAPILPIHPIIPPLCRGITCPPGEHCVMVFDDWDDWELPPCIHRPCIRPPRTRHPECVPLFPE</sequence>
<protein>
    <submittedName>
        <fullName evidence="1">Uncharacterized protein</fullName>
    </submittedName>
</protein>
<organism evidence="1 2">
    <name type="scientific">Pristionchus pacificus</name>
    <name type="common">Parasitic nematode worm</name>
    <dbReference type="NCBI Taxonomy" id="54126"/>
    <lineage>
        <taxon>Eukaryota</taxon>
        <taxon>Metazoa</taxon>
        <taxon>Ecdysozoa</taxon>
        <taxon>Nematoda</taxon>
        <taxon>Chromadorea</taxon>
        <taxon>Rhabditida</taxon>
        <taxon>Rhabditina</taxon>
        <taxon>Diplogasteromorpha</taxon>
        <taxon>Diplogasteroidea</taxon>
        <taxon>Neodiplogasteridae</taxon>
        <taxon>Pristionchus</taxon>
    </lineage>
</organism>